<organism evidence="4 5">
    <name type="scientific">Oryzias melastigma</name>
    <name type="common">Marine medaka</name>
    <dbReference type="NCBI Taxonomy" id="30732"/>
    <lineage>
        <taxon>Eukaryota</taxon>
        <taxon>Metazoa</taxon>
        <taxon>Chordata</taxon>
        <taxon>Craniata</taxon>
        <taxon>Vertebrata</taxon>
        <taxon>Euteleostomi</taxon>
        <taxon>Actinopterygii</taxon>
        <taxon>Neopterygii</taxon>
        <taxon>Teleostei</taxon>
        <taxon>Neoteleostei</taxon>
        <taxon>Acanthomorphata</taxon>
        <taxon>Ovalentaria</taxon>
        <taxon>Atherinomorphae</taxon>
        <taxon>Beloniformes</taxon>
        <taxon>Adrianichthyidae</taxon>
        <taxon>Oryziinae</taxon>
        <taxon>Oryzias</taxon>
    </lineage>
</organism>
<evidence type="ECO:0000259" key="3">
    <source>
        <dbReference type="PROSITE" id="PS50097"/>
    </source>
</evidence>
<dbReference type="InterPro" id="IPR011333">
    <property type="entry name" value="SKP1/BTB/POZ_sf"/>
</dbReference>
<reference evidence="4" key="2">
    <citation type="submission" date="2025-09" db="UniProtKB">
        <authorList>
            <consortium name="Ensembl"/>
        </authorList>
    </citation>
    <scope>IDENTIFICATION</scope>
</reference>
<feature type="domain" description="BTB" evidence="3">
    <location>
        <begin position="22"/>
        <end position="86"/>
    </location>
</feature>
<dbReference type="SMART" id="SM00875">
    <property type="entry name" value="BACK"/>
    <property type="match status" value="1"/>
</dbReference>
<dbReference type="PaxDb" id="30732-ENSOMEP00000021871"/>
<dbReference type="Ensembl" id="ENSOMET00000016223.1">
    <property type="protein sequence ID" value="ENSOMEP00000021871.1"/>
    <property type="gene ID" value="ENSOMEG00000001097.1"/>
</dbReference>
<accession>A0A3B3CW86</accession>
<dbReference type="PANTHER" id="PTHR24412">
    <property type="entry name" value="KELCH PROTEIN"/>
    <property type="match status" value="1"/>
</dbReference>
<evidence type="ECO:0000313" key="4">
    <source>
        <dbReference type="Ensembl" id="ENSOMEP00000021871.1"/>
    </source>
</evidence>
<proteinExistence type="predicted"/>
<reference evidence="4" key="1">
    <citation type="submission" date="2025-08" db="UniProtKB">
        <authorList>
            <consortium name="Ensembl"/>
        </authorList>
    </citation>
    <scope>IDENTIFICATION</scope>
</reference>
<dbReference type="Gene3D" id="1.25.40.420">
    <property type="match status" value="1"/>
</dbReference>
<dbReference type="STRING" id="30732.ENSOMEP00000021871"/>
<dbReference type="GeneTree" id="ENSGT00940000156265"/>
<keyword evidence="1" id="KW-0880">Kelch repeat</keyword>
<dbReference type="Pfam" id="PF00651">
    <property type="entry name" value="BTB"/>
    <property type="match status" value="1"/>
</dbReference>
<dbReference type="Gene3D" id="3.30.710.10">
    <property type="entry name" value="Potassium Channel Kv1.1, Chain A"/>
    <property type="match status" value="1"/>
</dbReference>
<dbReference type="SUPFAM" id="SSF54695">
    <property type="entry name" value="POZ domain"/>
    <property type="match status" value="1"/>
</dbReference>
<name>A0A3B3CW86_ORYME</name>
<dbReference type="Proteomes" id="UP000261560">
    <property type="component" value="Unplaced"/>
</dbReference>
<sequence length="240" mass="27530">LRVNSTTAGPKMPQALMLGELCDFVIQVSDRDFKTHKIVLCNSSHYFCELFNNNPEMKVCCLPDVSANVMAVIVEYAYSQSLHVTEETTQLLMETAECFKIWRIVSDCSLILQQNICTNNCISRIILAEHIANTSLWLKVSYFILRHFEDVAKSCPDFCNLSEGHLKYFIDNSELNVREERIVFKAMLRWINYASKERCRFFPTLMSKVTIKPEHYILCTYATVSLAFCLPLGLLVPNAC</sequence>
<dbReference type="PANTHER" id="PTHR24412:SF172">
    <property type="entry name" value="KELCH-LIKE PROTEIN 10"/>
    <property type="match status" value="1"/>
</dbReference>
<keyword evidence="5" id="KW-1185">Reference proteome</keyword>
<dbReference type="InterPro" id="IPR000210">
    <property type="entry name" value="BTB/POZ_dom"/>
</dbReference>
<dbReference type="PROSITE" id="PS50097">
    <property type="entry name" value="BTB"/>
    <property type="match status" value="1"/>
</dbReference>
<evidence type="ECO:0000313" key="5">
    <source>
        <dbReference type="Proteomes" id="UP000261560"/>
    </source>
</evidence>
<evidence type="ECO:0000256" key="1">
    <source>
        <dbReference type="ARBA" id="ARBA00022441"/>
    </source>
</evidence>
<dbReference type="InterPro" id="IPR011705">
    <property type="entry name" value="BACK"/>
</dbReference>
<dbReference type="Pfam" id="PF07707">
    <property type="entry name" value="BACK"/>
    <property type="match status" value="1"/>
</dbReference>
<evidence type="ECO:0000256" key="2">
    <source>
        <dbReference type="ARBA" id="ARBA00022737"/>
    </source>
</evidence>
<dbReference type="AlphaFoldDB" id="A0A3B3CW86"/>
<dbReference type="SMART" id="SM00225">
    <property type="entry name" value="BTB"/>
    <property type="match status" value="1"/>
</dbReference>
<dbReference type="OMA" id="ACIMNCV"/>
<protein>
    <recommendedName>
        <fullName evidence="3">BTB domain-containing protein</fullName>
    </recommendedName>
</protein>
<keyword evidence="2" id="KW-0677">Repeat</keyword>